<organism evidence="1 2">
    <name type="scientific">Myxococcus virescens</name>
    <dbReference type="NCBI Taxonomy" id="83456"/>
    <lineage>
        <taxon>Bacteria</taxon>
        <taxon>Pseudomonadati</taxon>
        <taxon>Myxococcota</taxon>
        <taxon>Myxococcia</taxon>
        <taxon>Myxococcales</taxon>
        <taxon>Cystobacterineae</taxon>
        <taxon>Myxococcaceae</taxon>
        <taxon>Myxococcus</taxon>
    </lineage>
</organism>
<dbReference type="Proteomes" id="UP000321224">
    <property type="component" value="Unassembled WGS sequence"/>
</dbReference>
<sequence>MEPVVSPSPHNTNRMIPIVQYTPHLPTHHSLARANLGTGTRTGNPVLFTVSRWERHFPTRAFFQLHRGIPRASNGNFVGALKEKHATCDLWHAGCLGVAPSAGQYIRRSARGASGTAAPGGVG</sequence>
<dbReference type="EMBL" id="BJVY01000002">
    <property type="protein sequence ID" value="GEL68903.1"/>
    <property type="molecule type" value="Genomic_DNA"/>
</dbReference>
<reference evidence="1 2" key="1">
    <citation type="submission" date="2019-07" db="EMBL/GenBank/DDBJ databases">
        <title>Whole genome shotgun sequence of Myxococcus virescens NBRC 100334.</title>
        <authorList>
            <person name="Hosoyama A."/>
            <person name="Uohara A."/>
            <person name="Ohji S."/>
            <person name="Ichikawa N."/>
        </authorList>
    </citation>
    <scope>NUCLEOTIDE SEQUENCE [LARGE SCALE GENOMIC DNA]</scope>
    <source>
        <strain evidence="1 2">NBRC 100334</strain>
    </source>
</reference>
<evidence type="ECO:0000313" key="2">
    <source>
        <dbReference type="Proteomes" id="UP000321224"/>
    </source>
</evidence>
<name>A0A511H5V0_9BACT</name>
<comment type="caution">
    <text evidence="1">The sequence shown here is derived from an EMBL/GenBank/DDBJ whole genome shotgun (WGS) entry which is preliminary data.</text>
</comment>
<gene>
    <name evidence="1" type="ORF">MVI01_06870</name>
</gene>
<accession>A0A511H5V0</accession>
<dbReference type="AlphaFoldDB" id="A0A511H5V0"/>
<protein>
    <submittedName>
        <fullName evidence="1">Uncharacterized protein</fullName>
    </submittedName>
</protein>
<proteinExistence type="predicted"/>
<evidence type="ECO:0000313" key="1">
    <source>
        <dbReference type="EMBL" id="GEL68903.1"/>
    </source>
</evidence>